<dbReference type="KEGG" id="chg:AXF12_01730"/>
<sequence length="421" mass="46553">MKRKYHIAIMAAVLLSSGVWAQQRLTLAAVQEKAAAHYPLSAQGKLIAEQAELTTENLNKGYLPQLSVAGQYTYQSDVTKIALPIALPVQLPELSKEQYRIYGEVAQPLTPLLTLGHQKKVVQANSLAQSKQVEVSLYGLRRGVQQLYFNILLLEKQREQLALTQKDLALAIERNAVAVKSGVALKSSAEELRAQQIKLQQREIVLRTSRAGALSLLSQYTGEAIAEEAVLEVPTEAALTPAVRPEQEAYAAQSETLAAQERTLSDRLLPQLALFVQGGYGRPALNMLATEAKTYYIGGVRLSWSLTPLYTLHKDKALLRNQQSGVAVQKRLFELQQQLAVTQQQTEIARLRALITTDEELIALRGRVTATAAKQLEYGTGTTTDYLTHLNAEDEAREEKALHEIQLLMAEYEVSFQLGAK</sequence>
<evidence type="ECO:0000313" key="2">
    <source>
        <dbReference type="EMBL" id="AMD84364.1"/>
    </source>
</evidence>
<dbReference type="Proteomes" id="UP000065822">
    <property type="component" value="Chromosome"/>
</dbReference>
<dbReference type="GO" id="GO:0015562">
    <property type="term" value="F:efflux transmembrane transporter activity"/>
    <property type="evidence" value="ECO:0007669"/>
    <property type="project" value="InterPro"/>
</dbReference>
<organism evidence="3 5">
    <name type="scientific">Capnocytophaga haemolytica</name>
    <dbReference type="NCBI Taxonomy" id="45243"/>
    <lineage>
        <taxon>Bacteria</taxon>
        <taxon>Pseudomonadati</taxon>
        <taxon>Bacteroidota</taxon>
        <taxon>Flavobacteriia</taxon>
        <taxon>Flavobacteriales</taxon>
        <taxon>Flavobacteriaceae</taxon>
        <taxon>Capnocytophaga</taxon>
    </lineage>
</organism>
<dbReference type="AlphaFoldDB" id="A0AAX2GYA6"/>
<accession>A0AAX2GYA6</accession>
<protein>
    <submittedName>
        <fullName evidence="3">Outer membrane efflux protein</fullName>
    </submittedName>
</protein>
<feature type="signal peptide" evidence="1">
    <location>
        <begin position="1"/>
        <end position="21"/>
    </location>
</feature>
<dbReference type="Proteomes" id="UP000215539">
    <property type="component" value="Chromosome 1"/>
</dbReference>
<dbReference type="Gene3D" id="1.20.1600.10">
    <property type="entry name" value="Outer membrane efflux proteins (OEP)"/>
    <property type="match status" value="1"/>
</dbReference>
<evidence type="ECO:0000313" key="4">
    <source>
        <dbReference type="Proteomes" id="UP000065822"/>
    </source>
</evidence>
<feature type="chain" id="PRO_5043813632" evidence="1">
    <location>
        <begin position="22"/>
        <end position="421"/>
    </location>
</feature>
<keyword evidence="1" id="KW-0732">Signal</keyword>
<evidence type="ECO:0000313" key="3">
    <source>
        <dbReference type="EMBL" id="SNV11453.1"/>
    </source>
</evidence>
<reference evidence="2 4" key="1">
    <citation type="submission" date="2016-02" db="EMBL/GenBank/DDBJ databases">
        <authorList>
            <person name="Holder M.E."/>
            <person name="Ajami N.J."/>
            <person name="Petrosino J.F."/>
        </authorList>
    </citation>
    <scope>NUCLEOTIDE SEQUENCE [LARGE SCALE GENOMIC DNA]</scope>
    <source>
        <strain evidence="2 4">CCUG 32990</strain>
    </source>
</reference>
<name>A0AAX2GYA6_9FLAO</name>
<evidence type="ECO:0000313" key="5">
    <source>
        <dbReference type="Proteomes" id="UP000215539"/>
    </source>
</evidence>
<gene>
    <name evidence="2" type="ORF">AXF12_01730</name>
    <name evidence="3" type="ORF">SAMEA44541418_01409</name>
</gene>
<dbReference type="RefSeq" id="WP_066427930.1">
    <property type="nucleotide sequence ID" value="NZ_CP014227.1"/>
</dbReference>
<proteinExistence type="predicted"/>
<dbReference type="EMBL" id="CP014227">
    <property type="protein sequence ID" value="AMD84364.1"/>
    <property type="molecule type" value="Genomic_DNA"/>
</dbReference>
<reference evidence="3 5" key="2">
    <citation type="submission" date="2017-06" db="EMBL/GenBank/DDBJ databases">
        <authorList>
            <consortium name="Pathogen Informatics"/>
        </authorList>
    </citation>
    <scope>NUCLEOTIDE SEQUENCE [LARGE SCALE GENOMIC DNA]</scope>
    <source>
        <strain evidence="3 5">NCTC12947</strain>
    </source>
</reference>
<dbReference type="SUPFAM" id="SSF56954">
    <property type="entry name" value="Outer membrane efflux proteins (OEP)"/>
    <property type="match status" value="1"/>
</dbReference>
<dbReference type="EMBL" id="LT906449">
    <property type="protein sequence ID" value="SNV11453.1"/>
    <property type="molecule type" value="Genomic_DNA"/>
</dbReference>
<evidence type="ECO:0000256" key="1">
    <source>
        <dbReference type="SAM" id="SignalP"/>
    </source>
</evidence>
<keyword evidence="4" id="KW-1185">Reference proteome</keyword>